<feature type="domain" description="NR LBD" evidence="4">
    <location>
        <begin position="17"/>
        <end position="132"/>
    </location>
</feature>
<proteinExistence type="predicted"/>
<protein>
    <submittedName>
        <fullName evidence="6">NR LBD domain-containing protein</fullName>
    </submittedName>
</protein>
<dbReference type="InterPro" id="IPR035500">
    <property type="entry name" value="NHR-like_dom_sf"/>
</dbReference>
<dbReference type="Proteomes" id="UP000887540">
    <property type="component" value="Unplaced"/>
</dbReference>
<dbReference type="Pfam" id="PF00104">
    <property type="entry name" value="Hormone_recep"/>
    <property type="match status" value="1"/>
</dbReference>
<keyword evidence="2" id="KW-0804">Transcription</keyword>
<keyword evidence="5" id="KW-1185">Reference proteome</keyword>
<evidence type="ECO:0000256" key="2">
    <source>
        <dbReference type="ARBA" id="ARBA00023163"/>
    </source>
</evidence>
<name>A0A914DFG8_9BILA</name>
<dbReference type="Gene3D" id="1.10.565.10">
    <property type="entry name" value="Retinoid X Receptor"/>
    <property type="match status" value="2"/>
</dbReference>
<organism evidence="5 6">
    <name type="scientific">Acrobeloides nanus</name>
    <dbReference type="NCBI Taxonomy" id="290746"/>
    <lineage>
        <taxon>Eukaryota</taxon>
        <taxon>Metazoa</taxon>
        <taxon>Ecdysozoa</taxon>
        <taxon>Nematoda</taxon>
        <taxon>Chromadorea</taxon>
        <taxon>Rhabditida</taxon>
        <taxon>Tylenchina</taxon>
        <taxon>Cephalobomorpha</taxon>
        <taxon>Cephaloboidea</taxon>
        <taxon>Cephalobidae</taxon>
        <taxon>Acrobeloides</taxon>
    </lineage>
</organism>
<keyword evidence="3" id="KW-0675">Receptor</keyword>
<evidence type="ECO:0000313" key="6">
    <source>
        <dbReference type="WBParaSite" id="ACRNAN_scaffold2381.g25015.t1"/>
    </source>
</evidence>
<keyword evidence="1" id="KW-0805">Transcription regulation</keyword>
<evidence type="ECO:0000256" key="1">
    <source>
        <dbReference type="ARBA" id="ARBA00023015"/>
    </source>
</evidence>
<dbReference type="InterPro" id="IPR052499">
    <property type="entry name" value="C.elegans_NHRs"/>
</dbReference>
<evidence type="ECO:0000313" key="5">
    <source>
        <dbReference type="Proteomes" id="UP000887540"/>
    </source>
</evidence>
<dbReference type="PANTHER" id="PTHR47630">
    <property type="entry name" value="NUCLEAR HORMONE RECEPTOR FAMILY-RELATED-RELATED"/>
    <property type="match status" value="1"/>
</dbReference>
<dbReference type="WBParaSite" id="ACRNAN_scaffold2381.g25015.t1">
    <property type="protein sequence ID" value="ACRNAN_scaffold2381.g25015.t1"/>
    <property type="gene ID" value="ACRNAN_scaffold2381.g25015"/>
</dbReference>
<reference evidence="6" key="1">
    <citation type="submission" date="2022-11" db="UniProtKB">
        <authorList>
            <consortium name="WormBaseParasite"/>
        </authorList>
    </citation>
    <scope>IDENTIFICATION</scope>
</reference>
<evidence type="ECO:0000256" key="3">
    <source>
        <dbReference type="ARBA" id="ARBA00023170"/>
    </source>
</evidence>
<accession>A0A914DFG8</accession>
<evidence type="ECO:0000259" key="4">
    <source>
        <dbReference type="Pfam" id="PF00104"/>
    </source>
</evidence>
<dbReference type="InterPro" id="IPR000536">
    <property type="entry name" value="Nucl_hrmn_rcpt_lig-bd"/>
</dbReference>
<dbReference type="AlphaFoldDB" id="A0A914DFG8"/>
<sequence>MVAKRNDDEIPFGGGAYFPMDTSCWSEIDPIIVKLHGEVLHLLATNFIQEIREMKITEAEYALLRVISFFTPENHISREAMNKLNSFKLKYINAFNAVVYYSNPGLQAIEISKRVSRLIGLLPVIEQATRLVDDSFCTATLFNWADMQVKNLYGIPFSGGAYMPVNTALWSDVDPVIVQFYGEVFQFLLSNFVEVLKEIEIKEAEYSLFKVINMFMPITNISEKSMKKLHSIKLKYMEAFNAVVYYSNPGMQPIDVMKRVSRLMELHTIIEKAGRMIDDIFTVVTLFNWADLRGSLPYDMYIRKNDPKAMPISSIVPSL</sequence>
<dbReference type="SUPFAM" id="SSF48508">
    <property type="entry name" value="Nuclear receptor ligand-binding domain"/>
    <property type="match status" value="2"/>
</dbReference>
<dbReference type="PANTHER" id="PTHR47630:SF7">
    <property type="entry name" value="NUCLEAR HORMONE RECEPTOR FAMILY"/>
    <property type="match status" value="1"/>
</dbReference>